<evidence type="ECO:0000313" key="2">
    <source>
        <dbReference type="Proteomes" id="UP001642360"/>
    </source>
</evidence>
<dbReference type="Proteomes" id="UP001642360">
    <property type="component" value="Unassembled WGS sequence"/>
</dbReference>
<protein>
    <submittedName>
        <fullName evidence="1">Uncharacterized protein</fullName>
    </submittedName>
</protein>
<reference evidence="1 2" key="1">
    <citation type="submission" date="2024-02" db="EMBL/GenBank/DDBJ databases">
        <authorList>
            <person name="Vignale AGUSTIN F."/>
            <person name="Sosa J E."/>
            <person name="Modenutti C."/>
        </authorList>
    </citation>
    <scope>NUCLEOTIDE SEQUENCE [LARGE SCALE GENOMIC DNA]</scope>
</reference>
<comment type="caution">
    <text evidence="1">The sequence shown here is derived from an EMBL/GenBank/DDBJ whole genome shotgun (WGS) entry which is preliminary data.</text>
</comment>
<sequence>MELENSRFGEFARITQMMDNGKRKGLIIPKGSQGIGWKGFRGLTEDALSARMIGLSHTGKGGSLHRRNKGSPQSRKLMVKVTEANRRAKGGLELPIGSP</sequence>
<accession>A0ABC8U0S1</accession>
<proteinExistence type="predicted"/>
<keyword evidence="2" id="KW-1185">Reference proteome</keyword>
<evidence type="ECO:0000313" key="1">
    <source>
        <dbReference type="EMBL" id="CAK9175367.1"/>
    </source>
</evidence>
<organism evidence="1 2">
    <name type="scientific">Ilex paraguariensis</name>
    <name type="common">yerba mate</name>
    <dbReference type="NCBI Taxonomy" id="185542"/>
    <lineage>
        <taxon>Eukaryota</taxon>
        <taxon>Viridiplantae</taxon>
        <taxon>Streptophyta</taxon>
        <taxon>Embryophyta</taxon>
        <taxon>Tracheophyta</taxon>
        <taxon>Spermatophyta</taxon>
        <taxon>Magnoliopsida</taxon>
        <taxon>eudicotyledons</taxon>
        <taxon>Gunneridae</taxon>
        <taxon>Pentapetalae</taxon>
        <taxon>asterids</taxon>
        <taxon>campanulids</taxon>
        <taxon>Aquifoliales</taxon>
        <taxon>Aquifoliaceae</taxon>
        <taxon>Ilex</taxon>
    </lineage>
</organism>
<dbReference type="AlphaFoldDB" id="A0ABC8U0S1"/>
<gene>
    <name evidence="1" type="ORF">ILEXP_LOCUS45160</name>
</gene>
<name>A0ABC8U0S1_9AQUA</name>
<dbReference type="EMBL" id="CAUOFW020006602">
    <property type="protein sequence ID" value="CAK9175367.1"/>
    <property type="molecule type" value="Genomic_DNA"/>
</dbReference>